<evidence type="ECO:0000256" key="4">
    <source>
        <dbReference type="ARBA" id="ARBA00022454"/>
    </source>
</evidence>
<comment type="caution">
    <text evidence="19">The sequence shown here is derived from an EMBL/GenBank/DDBJ whole genome shotgun (WGS) entry which is preliminary data.</text>
</comment>
<feature type="domain" description="Reverse transcriptase" evidence="18">
    <location>
        <begin position="642"/>
        <end position="922"/>
    </location>
</feature>
<reference evidence="19 20" key="1">
    <citation type="journal article" date="2018" name="PLoS Genet.">
        <title>Population sequencing reveals clonal diversity and ancestral inbreeding in the grapevine cultivar Chardonnay.</title>
        <authorList>
            <person name="Roach M.J."/>
            <person name="Johnson D.L."/>
            <person name="Bohlmann J."/>
            <person name="van Vuuren H.J."/>
            <person name="Jones S.J."/>
            <person name="Pretorius I.S."/>
            <person name="Schmidt S.A."/>
            <person name="Borneman A.R."/>
        </authorList>
    </citation>
    <scope>NUCLEOTIDE SEQUENCE [LARGE SCALE GENOMIC DNA]</scope>
    <source>
        <strain evidence="20">cv. Chardonnay</strain>
        <tissue evidence="19">Leaf</tissue>
    </source>
</reference>
<dbReference type="Pfam" id="PF00400">
    <property type="entry name" value="WD40"/>
    <property type="match status" value="2"/>
</dbReference>
<evidence type="ECO:0000256" key="6">
    <source>
        <dbReference type="ARBA" id="ARBA00022618"/>
    </source>
</evidence>
<dbReference type="GO" id="GO:0000776">
    <property type="term" value="C:kinetochore"/>
    <property type="evidence" value="ECO:0007669"/>
    <property type="project" value="UniProtKB-KW"/>
</dbReference>
<keyword evidence="5 17" id="KW-0853">WD repeat</keyword>
<evidence type="ECO:0000256" key="14">
    <source>
        <dbReference type="ARBA" id="ARBA00023328"/>
    </source>
</evidence>
<proteinExistence type="inferred from homology"/>
<keyword evidence="12" id="KW-0469">Meiosis</keyword>
<dbReference type="SUPFAM" id="SSF56672">
    <property type="entry name" value="DNA/RNA polymerases"/>
    <property type="match status" value="1"/>
</dbReference>
<dbReference type="InterPro" id="IPR020847">
    <property type="entry name" value="AP_endonuclease_F1_BS"/>
</dbReference>
<keyword evidence="4" id="KW-0158">Chromosome</keyword>
<keyword evidence="14" id="KW-0137">Centromere</keyword>
<keyword evidence="7" id="KW-0677">Repeat</keyword>
<dbReference type="GO" id="GO:0007059">
    <property type="term" value="P:chromosome segregation"/>
    <property type="evidence" value="ECO:0007669"/>
    <property type="project" value="UniProtKB-KW"/>
</dbReference>
<evidence type="ECO:0000256" key="5">
    <source>
        <dbReference type="ARBA" id="ARBA00022574"/>
    </source>
</evidence>
<dbReference type="Pfam" id="PF00078">
    <property type="entry name" value="RVT_1"/>
    <property type="match status" value="1"/>
</dbReference>
<dbReference type="Gene3D" id="2.130.10.10">
    <property type="entry name" value="YVTN repeat-like/Quinoprotein amine dehydrogenase"/>
    <property type="match status" value="2"/>
</dbReference>
<dbReference type="InterPro" id="IPR036691">
    <property type="entry name" value="Endo/exonu/phosph_ase_sf"/>
</dbReference>
<evidence type="ECO:0000256" key="7">
    <source>
        <dbReference type="ARBA" id="ARBA00022737"/>
    </source>
</evidence>
<organism evidence="19 20">
    <name type="scientific">Vitis vinifera</name>
    <name type="common">Grape</name>
    <dbReference type="NCBI Taxonomy" id="29760"/>
    <lineage>
        <taxon>Eukaryota</taxon>
        <taxon>Viridiplantae</taxon>
        <taxon>Streptophyta</taxon>
        <taxon>Embryophyta</taxon>
        <taxon>Tracheophyta</taxon>
        <taxon>Spermatophyta</taxon>
        <taxon>Magnoliopsida</taxon>
        <taxon>eudicotyledons</taxon>
        <taxon>Gunneridae</taxon>
        <taxon>Pentapetalae</taxon>
        <taxon>rosids</taxon>
        <taxon>Vitales</taxon>
        <taxon>Vitaceae</taxon>
        <taxon>Viteae</taxon>
        <taxon>Vitis</taxon>
    </lineage>
</organism>
<dbReference type="PANTHER" id="PTHR10971">
    <property type="entry name" value="MRNA EXPORT FACTOR AND BUB3"/>
    <property type="match status" value="1"/>
</dbReference>
<evidence type="ECO:0000256" key="1">
    <source>
        <dbReference type="ARBA" id="ARBA00004123"/>
    </source>
</evidence>
<evidence type="ECO:0000256" key="13">
    <source>
        <dbReference type="ARBA" id="ARBA00023306"/>
    </source>
</evidence>
<keyword evidence="13" id="KW-0131">Cell cycle</keyword>
<feature type="repeat" description="WD" evidence="17">
    <location>
        <begin position="95"/>
        <end position="127"/>
    </location>
</feature>
<dbReference type="EMBL" id="QGNW01002442">
    <property type="protein sequence ID" value="RVW19720.1"/>
    <property type="molecule type" value="Genomic_DNA"/>
</dbReference>
<evidence type="ECO:0000259" key="18">
    <source>
        <dbReference type="PROSITE" id="PS50878"/>
    </source>
</evidence>
<comment type="subcellular location">
    <subcellularLocation>
        <location evidence="3">Chromosome</location>
        <location evidence="3">Centromere</location>
        <location evidence="3">Kinetochore</location>
    </subcellularLocation>
    <subcellularLocation>
        <location evidence="16">Cytoplasm</location>
        <location evidence="16">Cytoskeleton</location>
        <location evidence="16">Phragmoplast</location>
    </subcellularLocation>
    <subcellularLocation>
        <location evidence="2">Cytoplasm</location>
        <location evidence="2">Cytoskeleton</location>
        <location evidence="2">Spindle</location>
    </subcellularLocation>
    <subcellularLocation>
        <location evidence="1">Nucleus</location>
    </subcellularLocation>
</comment>
<dbReference type="SMART" id="SM00320">
    <property type="entry name" value="WD40"/>
    <property type="match status" value="6"/>
</dbReference>
<evidence type="ECO:0000313" key="19">
    <source>
        <dbReference type="EMBL" id="RVW19720.1"/>
    </source>
</evidence>
<dbReference type="InterPro" id="IPR000477">
    <property type="entry name" value="RT_dom"/>
</dbReference>
<dbReference type="PROSITE" id="PS50878">
    <property type="entry name" value="RT_POL"/>
    <property type="match status" value="1"/>
</dbReference>
<dbReference type="GO" id="GO:0009524">
    <property type="term" value="C:phragmoplast"/>
    <property type="evidence" value="ECO:0007669"/>
    <property type="project" value="UniProtKB-SubCell"/>
</dbReference>
<dbReference type="PROSITE" id="PS00726">
    <property type="entry name" value="AP_NUCLEASE_F1_1"/>
    <property type="match status" value="1"/>
</dbReference>
<dbReference type="SUPFAM" id="SSF50978">
    <property type="entry name" value="WD40 repeat-like"/>
    <property type="match status" value="2"/>
</dbReference>
<dbReference type="PROSITE" id="PS50082">
    <property type="entry name" value="WD_REPEATS_2"/>
    <property type="match status" value="1"/>
</dbReference>
<keyword evidence="10" id="KW-0995">Kinetochore</keyword>
<evidence type="ECO:0000256" key="17">
    <source>
        <dbReference type="PROSITE-ProRule" id="PRU00221"/>
    </source>
</evidence>
<dbReference type="GO" id="GO:0005634">
    <property type="term" value="C:nucleus"/>
    <property type="evidence" value="ECO:0007669"/>
    <property type="project" value="UniProtKB-SubCell"/>
</dbReference>
<dbReference type="GO" id="GO:0006281">
    <property type="term" value="P:DNA repair"/>
    <property type="evidence" value="ECO:0007669"/>
    <property type="project" value="InterPro"/>
</dbReference>
<dbReference type="GO" id="GO:0004519">
    <property type="term" value="F:endonuclease activity"/>
    <property type="evidence" value="ECO:0007669"/>
    <property type="project" value="InterPro"/>
</dbReference>
<comment type="similarity">
    <text evidence="15">Belongs to the WD repeat BUB3 family.</text>
</comment>
<evidence type="ECO:0000256" key="9">
    <source>
        <dbReference type="ARBA" id="ARBA00022829"/>
    </source>
</evidence>
<evidence type="ECO:0000256" key="2">
    <source>
        <dbReference type="ARBA" id="ARBA00004186"/>
    </source>
</evidence>
<dbReference type="FunFam" id="2.130.10.10:FF:000047">
    <property type="entry name" value="Mitotic checkpoint protein bub3, putative"/>
    <property type="match status" value="1"/>
</dbReference>
<dbReference type="PROSITE" id="PS50294">
    <property type="entry name" value="WD_REPEATS_REGION"/>
    <property type="match status" value="1"/>
</dbReference>
<evidence type="ECO:0000256" key="11">
    <source>
        <dbReference type="ARBA" id="ARBA00023242"/>
    </source>
</evidence>
<name>A0A438C910_VITVI</name>
<accession>A0A438C910</accession>
<evidence type="ECO:0000256" key="12">
    <source>
        <dbReference type="ARBA" id="ARBA00023254"/>
    </source>
</evidence>
<evidence type="ECO:0000256" key="15">
    <source>
        <dbReference type="ARBA" id="ARBA00037960"/>
    </source>
</evidence>
<dbReference type="GO" id="GO:0051321">
    <property type="term" value="P:meiotic cell cycle"/>
    <property type="evidence" value="ECO:0007669"/>
    <property type="project" value="UniProtKB-KW"/>
</dbReference>
<dbReference type="CDD" id="cd01650">
    <property type="entry name" value="RT_nLTR_like"/>
    <property type="match status" value="1"/>
</dbReference>
<dbReference type="GO" id="GO:0003677">
    <property type="term" value="F:DNA binding"/>
    <property type="evidence" value="ECO:0007669"/>
    <property type="project" value="InterPro"/>
</dbReference>
<protein>
    <submittedName>
        <fullName evidence="19">Mitotic checkpoint protein BUB3.2</fullName>
    </submittedName>
</protein>
<keyword evidence="8" id="KW-0498">Mitosis</keyword>
<dbReference type="InterPro" id="IPR036322">
    <property type="entry name" value="WD40_repeat_dom_sf"/>
</dbReference>
<dbReference type="GO" id="GO:0005819">
    <property type="term" value="C:spindle"/>
    <property type="evidence" value="ECO:0007669"/>
    <property type="project" value="UniProtKB-SubCell"/>
</dbReference>
<evidence type="ECO:0000313" key="20">
    <source>
        <dbReference type="Proteomes" id="UP000288805"/>
    </source>
</evidence>
<gene>
    <name evidence="19" type="primary">BUB3.2</name>
    <name evidence="19" type="ORF">CK203_116129</name>
</gene>
<evidence type="ECO:0000256" key="8">
    <source>
        <dbReference type="ARBA" id="ARBA00022776"/>
    </source>
</evidence>
<sequence>MTAVNPPVIGRELVNPPADGISNLRFSNHSDNLLVSSWDKSVRLYDASANVLRGEFMHGGPVLDCCFHDDSSGFSASVDNSVRRLVFSHGKEDVLGRHDAPVRCIEYSYATGQVVTGSWDKTLKCWDPRGASGQERTLVGTYTQPERVYSLSLFSNRLVVATAGRHVNIYDLRNMSQPEQRRESSLKYQTRCVRCYPNGTGYALSSVEGRVAMEFFELSEASQAKKYAFKCHRKSEAGRDIVYPVNAIAFHPIGMHDPDKRMVIKSMVRKHKPDLVCLQETKMKEMSDRVVKSVGIGRNLGWVSLDARGAAGGVLVIWDKRVLEGLEFESGSFSISCRFRNCEEGFVWVFLGYMARAKEGEEEELAAIKGLWNDPWCIVGDFNVVRFPTKTSNGRQMSTAMREFSSFIDEFELVDPPLGGGAFTWIGGEGGALKARPVSDHCPILLDCGGVRKGKSLFRFENMWLRVEGFMDKLWNKESLGDVSVKKNAAWEKLKYWDNLESLGSLSKEDRKSQGAARDEFIHCAILEEISWRQKSRALWLKEGDSNTKFFHRMANARRRGNFISSLTVRGIRLSKEEELKEGIESYFKSMFEDPIVRRPEVEAGLFNTLDSLDNDILERQFLIEEVLRALSDLGGDKVFEELHSQNVIFRSHNATFLVLIPKKEGASDVQDYRPISLVGSLYKIIAKVLANRLKGVMGKLVSNSQNAFVEGRQILDAVLVANEAIDSRKRSVGTDLVCKLDIEKAYDHVNWRFLMSVLEKTGFGPKWRKWIFCCISIVRMAVLVNGTPTDFFSTFRGLRQGDPLSPYLFVLIMEALSSLISRAEENGFIRGFKATGRRGEGVSVSHLLFADDILLFCEDDRDQLVFWKWVVICFEVVSGLKINLQKSEIIPIGGVEEVDRAVAVFGCKVGNLPTNYLGLPLGASHKSCRVWDGVEERFKRKLAMWKKQYLFKGGRLTLIKSTLSNLPIYFMSLFVIPRKVRLRLEKIQREFLWGDMEERRKIHLVRWEVICKDKRHGGLGLRYLKDFNHALLGKWLWRFPIERESFWRGVIVGKFGEVQGGWTTRESYGTGLWKDIRKGWEEFFLRTRIHIGNGRRTRFWWDMWVGDSKLKDLFPMLFRIAANNSATVADLWGRQEGGGGGWEVHFRRPFQDWELEEVNCFLGYIYAVRVQEGEDFLVWKIERKGTFKVNSYYRSLKEDNSPLFPEKEVGVRCDGENCGYGTILVVADTYSNGRVAWHGSSGDGGQLVTFFGVCGNGKLCWLLGGMVGWCGGHNSGIRMDYCLSFILEGLRTFATGGCDGFVNVWDGNNKKRLYQYSKYPSSVAALSFSRDGRLLAVASSYTFEEGDKPHEPDSIFVRSVNEMEVKPKPKVLP</sequence>
<evidence type="ECO:0000256" key="16">
    <source>
        <dbReference type="ARBA" id="ARBA00060413"/>
    </source>
</evidence>
<keyword evidence="11" id="KW-0539">Nucleus</keyword>
<dbReference type="InterPro" id="IPR001680">
    <property type="entry name" value="WD40_rpt"/>
</dbReference>
<keyword evidence="9" id="KW-0159">Chromosome partition</keyword>
<dbReference type="Proteomes" id="UP000288805">
    <property type="component" value="Unassembled WGS sequence"/>
</dbReference>
<evidence type="ECO:0000256" key="3">
    <source>
        <dbReference type="ARBA" id="ARBA00004629"/>
    </source>
</evidence>
<dbReference type="SUPFAM" id="SSF56219">
    <property type="entry name" value="DNase I-like"/>
    <property type="match status" value="1"/>
</dbReference>
<dbReference type="GO" id="GO:0051301">
    <property type="term" value="P:cell division"/>
    <property type="evidence" value="ECO:0007669"/>
    <property type="project" value="UniProtKB-KW"/>
</dbReference>
<evidence type="ECO:0000256" key="10">
    <source>
        <dbReference type="ARBA" id="ARBA00022838"/>
    </source>
</evidence>
<dbReference type="InterPro" id="IPR043502">
    <property type="entry name" value="DNA/RNA_pol_sf"/>
</dbReference>
<dbReference type="InterPro" id="IPR015943">
    <property type="entry name" value="WD40/YVTN_repeat-like_dom_sf"/>
</dbReference>
<keyword evidence="6" id="KW-0132">Cell division</keyword>